<gene>
    <name evidence="1" type="ORF">SAMN02927900_03090</name>
</gene>
<dbReference type="RefSeq" id="WP_167363904.1">
    <property type="nucleotide sequence ID" value="NZ_FMTM01000004.1"/>
</dbReference>
<proteinExistence type="predicted"/>
<dbReference type="EMBL" id="FMTM01000004">
    <property type="protein sequence ID" value="SCW61105.1"/>
    <property type="molecule type" value="Genomic_DNA"/>
</dbReference>
<protein>
    <submittedName>
        <fullName evidence="1">Uncharacterized protein</fullName>
    </submittedName>
</protein>
<accession>A0A1G4RXA0</accession>
<organism evidence="1 2">
    <name type="scientific">Rhizobium mongolense subsp. loessense</name>
    <dbReference type="NCBI Taxonomy" id="158890"/>
    <lineage>
        <taxon>Bacteria</taxon>
        <taxon>Pseudomonadati</taxon>
        <taxon>Pseudomonadota</taxon>
        <taxon>Alphaproteobacteria</taxon>
        <taxon>Hyphomicrobiales</taxon>
        <taxon>Rhizobiaceae</taxon>
        <taxon>Rhizobium/Agrobacterium group</taxon>
        <taxon>Rhizobium</taxon>
    </lineage>
</organism>
<sequence length="48" mass="5023">MEQLTSATLSPVVGTDACVLSYSLLKNQAGILLIGAKLNSSTPFSIIR</sequence>
<reference evidence="1 2" key="1">
    <citation type="submission" date="2016-10" db="EMBL/GenBank/DDBJ databases">
        <authorList>
            <person name="de Groot N.N."/>
        </authorList>
    </citation>
    <scope>NUCLEOTIDE SEQUENCE [LARGE SCALE GENOMIC DNA]</scope>
    <source>
        <strain evidence="1 2">CGMCC 1.3401</strain>
    </source>
</reference>
<dbReference type="Proteomes" id="UP000199542">
    <property type="component" value="Unassembled WGS sequence"/>
</dbReference>
<evidence type="ECO:0000313" key="2">
    <source>
        <dbReference type="Proteomes" id="UP000199542"/>
    </source>
</evidence>
<name>A0A1G4RXA0_9HYPH</name>
<evidence type="ECO:0000313" key="1">
    <source>
        <dbReference type="EMBL" id="SCW61105.1"/>
    </source>
</evidence>
<dbReference type="AlphaFoldDB" id="A0A1G4RXA0"/>